<keyword evidence="3 5" id="KW-0378">Hydrolase</keyword>
<keyword evidence="6" id="KW-1133">Transmembrane helix</keyword>
<dbReference type="Pfam" id="PF22694">
    <property type="entry name" value="CtpB_N-like"/>
    <property type="match status" value="1"/>
</dbReference>
<sequence length="495" mass="54950">MDHESQQEMDKEVKEQPSKFVRIKKFHFIMIMFLLVFLTAGITTFALSFGDVKVVEKIQIRDRAEFEKLYDTFEQIKSNYVEDIDEETLIEGAVNGMVEAIEDPYSDYMTIEESKVFQETITSSFEGIGAYIEEQDGYIVIVAPIKGSPAEEAGLKANDLIIEVDGESIQGMGSQEAVALIRGEKGTVVELTIMRPGIDDPIKVKVTRDVIPIETVYSEMLDGDIGKIQITSFSEHTFEELEEHLAQLEEQGMKGLVLDLRQNPGGLLDQAIQIASHFVEKGEVLYQMEYKDGTVEKQLSNEEDPFAYPLAVVVDGGSASASEIVAAALKESAGVPVVGETTFGKGTAQTSVPYTDGSSLKLTTAKWLTPNGNWIHEVGLEPDYVVPLPDYANLPYVDPEQQFEENMVSEDVTTVEKMLAALGYDPGEADGLFDEETKEAVIEFQRENDLDETGIVTGETTLTIMEQLKTKLTEEDPQIQKAYDLVKEQLEGNEN</sequence>
<accession>A0A9E8RYV5</accession>
<dbReference type="GO" id="GO:0030288">
    <property type="term" value="C:outer membrane-bounded periplasmic space"/>
    <property type="evidence" value="ECO:0007669"/>
    <property type="project" value="TreeGrafter"/>
</dbReference>
<feature type="domain" description="PDZ" evidence="7">
    <location>
        <begin position="108"/>
        <end position="188"/>
    </location>
</feature>
<evidence type="ECO:0000259" key="7">
    <source>
        <dbReference type="PROSITE" id="PS50106"/>
    </source>
</evidence>
<keyword evidence="2 5" id="KW-0645">Protease</keyword>
<proteinExistence type="inferred from homology"/>
<reference evidence="8" key="1">
    <citation type="submission" date="2022-09" db="EMBL/GenBank/DDBJ databases">
        <title>Complete Genomes of Fervidibacillus albus and Fervidibacillus halotolerans isolated from tidal flat sediments.</title>
        <authorList>
            <person name="Kwon K.K."/>
            <person name="Yang S.-H."/>
            <person name="Park M.J."/>
            <person name="Oh H.-M."/>
        </authorList>
    </citation>
    <scope>NUCLEOTIDE SEQUENCE</scope>
    <source>
        <strain evidence="8">MEBiC13591</strain>
    </source>
</reference>
<evidence type="ECO:0000256" key="4">
    <source>
        <dbReference type="ARBA" id="ARBA00022825"/>
    </source>
</evidence>
<dbReference type="PANTHER" id="PTHR32060">
    <property type="entry name" value="TAIL-SPECIFIC PROTEASE"/>
    <property type="match status" value="1"/>
</dbReference>
<dbReference type="AlphaFoldDB" id="A0A9E8RYV5"/>
<dbReference type="PANTHER" id="PTHR32060:SF30">
    <property type="entry name" value="CARBOXY-TERMINAL PROCESSING PROTEASE CTPA"/>
    <property type="match status" value="1"/>
</dbReference>
<dbReference type="InterPro" id="IPR004447">
    <property type="entry name" value="Peptidase_S41A"/>
</dbReference>
<dbReference type="CDD" id="cd07560">
    <property type="entry name" value="Peptidase_S41_CPP"/>
    <property type="match status" value="1"/>
</dbReference>
<dbReference type="Pfam" id="PF03572">
    <property type="entry name" value="Peptidase_S41"/>
    <property type="match status" value="1"/>
</dbReference>
<evidence type="ECO:0000313" key="8">
    <source>
        <dbReference type="EMBL" id="WAA11057.1"/>
    </source>
</evidence>
<evidence type="ECO:0000256" key="3">
    <source>
        <dbReference type="ARBA" id="ARBA00022801"/>
    </source>
</evidence>
<dbReference type="Gene3D" id="1.10.101.10">
    <property type="entry name" value="PGBD-like superfamily/PGBD"/>
    <property type="match status" value="1"/>
</dbReference>
<organism evidence="8 9">
    <name type="scientific">Fervidibacillus albus</name>
    <dbReference type="NCBI Taxonomy" id="2980026"/>
    <lineage>
        <taxon>Bacteria</taxon>
        <taxon>Bacillati</taxon>
        <taxon>Bacillota</taxon>
        <taxon>Bacilli</taxon>
        <taxon>Bacillales</taxon>
        <taxon>Bacillaceae</taxon>
        <taxon>Fervidibacillus</taxon>
    </lineage>
</organism>
<dbReference type="InterPro" id="IPR005151">
    <property type="entry name" value="Tail-specific_protease"/>
</dbReference>
<dbReference type="EMBL" id="CP106878">
    <property type="protein sequence ID" value="WAA11057.1"/>
    <property type="molecule type" value="Genomic_DNA"/>
</dbReference>
<evidence type="ECO:0000313" key="9">
    <source>
        <dbReference type="Proteomes" id="UP001164718"/>
    </source>
</evidence>
<dbReference type="FunFam" id="2.30.42.10:FF:000063">
    <property type="entry name" value="Peptidase, S41 family"/>
    <property type="match status" value="1"/>
</dbReference>
<comment type="similarity">
    <text evidence="1 5">Belongs to the peptidase S41A family.</text>
</comment>
<keyword evidence="6" id="KW-0472">Membrane</keyword>
<dbReference type="SUPFAM" id="SSF50156">
    <property type="entry name" value="PDZ domain-like"/>
    <property type="match status" value="1"/>
</dbReference>
<dbReference type="Gene3D" id="3.30.750.44">
    <property type="match status" value="1"/>
</dbReference>
<dbReference type="InterPro" id="IPR036366">
    <property type="entry name" value="PGBDSf"/>
</dbReference>
<dbReference type="SMART" id="SM00228">
    <property type="entry name" value="PDZ"/>
    <property type="match status" value="1"/>
</dbReference>
<evidence type="ECO:0000256" key="1">
    <source>
        <dbReference type="ARBA" id="ARBA00009179"/>
    </source>
</evidence>
<keyword evidence="4 5" id="KW-0720">Serine protease</keyword>
<dbReference type="SMART" id="SM00245">
    <property type="entry name" value="TSPc"/>
    <property type="match status" value="1"/>
</dbReference>
<protein>
    <submittedName>
        <fullName evidence="8">S41 family peptidase</fullName>
    </submittedName>
</protein>
<dbReference type="Gene3D" id="3.90.226.10">
    <property type="entry name" value="2-enoyl-CoA Hydratase, Chain A, domain 1"/>
    <property type="match status" value="1"/>
</dbReference>
<evidence type="ECO:0000256" key="5">
    <source>
        <dbReference type="RuleBase" id="RU004404"/>
    </source>
</evidence>
<dbReference type="Pfam" id="PF17820">
    <property type="entry name" value="PDZ_6"/>
    <property type="match status" value="1"/>
</dbReference>
<dbReference type="NCBIfam" id="TIGR00225">
    <property type="entry name" value="prc"/>
    <property type="match status" value="1"/>
</dbReference>
<dbReference type="SUPFAM" id="SSF47090">
    <property type="entry name" value="PGBD-like"/>
    <property type="match status" value="1"/>
</dbReference>
<dbReference type="InterPro" id="IPR036034">
    <property type="entry name" value="PDZ_sf"/>
</dbReference>
<evidence type="ECO:0000256" key="6">
    <source>
        <dbReference type="SAM" id="Phobius"/>
    </source>
</evidence>
<feature type="transmembrane region" description="Helical" evidence="6">
    <location>
        <begin position="28"/>
        <end position="49"/>
    </location>
</feature>
<dbReference type="KEGG" id="faf:OE104_07065"/>
<dbReference type="CDD" id="cd06782">
    <property type="entry name" value="cpPDZ_CPP-like"/>
    <property type="match status" value="1"/>
</dbReference>
<keyword evidence="6" id="KW-0812">Transmembrane</keyword>
<dbReference type="GO" id="GO:0006508">
    <property type="term" value="P:proteolysis"/>
    <property type="evidence" value="ECO:0007669"/>
    <property type="project" value="UniProtKB-KW"/>
</dbReference>
<dbReference type="Gene3D" id="2.30.42.10">
    <property type="match status" value="1"/>
</dbReference>
<dbReference type="Pfam" id="PF01471">
    <property type="entry name" value="PG_binding_1"/>
    <property type="match status" value="1"/>
</dbReference>
<dbReference type="InterPro" id="IPR029045">
    <property type="entry name" value="ClpP/crotonase-like_dom_sf"/>
</dbReference>
<dbReference type="SUPFAM" id="SSF52096">
    <property type="entry name" value="ClpP/crotonase"/>
    <property type="match status" value="1"/>
</dbReference>
<dbReference type="PROSITE" id="PS50106">
    <property type="entry name" value="PDZ"/>
    <property type="match status" value="1"/>
</dbReference>
<keyword evidence="9" id="KW-1185">Reference proteome</keyword>
<dbReference type="RefSeq" id="WP_275418873.1">
    <property type="nucleotide sequence ID" value="NZ_CP106878.1"/>
</dbReference>
<dbReference type="Proteomes" id="UP001164718">
    <property type="component" value="Chromosome"/>
</dbReference>
<dbReference type="InterPro" id="IPR041489">
    <property type="entry name" value="PDZ_6"/>
</dbReference>
<dbReference type="InterPro" id="IPR001478">
    <property type="entry name" value="PDZ"/>
</dbReference>
<dbReference type="InterPro" id="IPR055210">
    <property type="entry name" value="CtpA/B_N"/>
</dbReference>
<dbReference type="GO" id="GO:0004175">
    <property type="term" value="F:endopeptidase activity"/>
    <property type="evidence" value="ECO:0007669"/>
    <property type="project" value="TreeGrafter"/>
</dbReference>
<dbReference type="InterPro" id="IPR002477">
    <property type="entry name" value="Peptidoglycan-bd-like"/>
</dbReference>
<gene>
    <name evidence="8" type="ORF">OE104_07065</name>
</gene>
<dbReference type="InterPro" id="IPR036365">
    <property type="entry name" value="PGBD-like_sf"/>
</dbReference>
<evidence type="ECO:0000256" key="2">
    <source>
        <dbReference type="ARBA" id="ARBA00022670"/>
    </source>
</evidence>
<dbReference type="GO" id="GO:0008236">
    <property type="term" value="F:serine-type peptidase activity"/>
    <property type="evidence" value="ECO:0007669"/>
    <property type="project" value="UniProtKB-KW"/>
</dbReference>
<name>A0A9E8RYV5_9BACI</name>
<dbReference type="GO" id="GO:0007165">
    <property type="term" value="P:signal transduction"/>
    <property type="evidence" value="ECO:0007669"/>
    <property type="project" value="TreeGrafter"/>
</dbReference>